<evidence type="ECO:0000259" key="2">
    <source>
        <dbReference type="SMART" id="SM01111"/>
    </source>
</evidence>
<accession>A0A8H7K4L0</accession>
<gene>
    <name evidence="3" type="ORF">IM811_006002</name>
</gene>
<dbReference type="InterPro" id="IPR011058">
    <property type="entry name" value="Cyanovirin-N"/>
</dbReference>
<dbReference type="SMART" id="SM01111">
    <property type="entry name" value="CVNH"/>
    <property type="match status" value="1"/>
</dbReference>
<organism evidence="3 4">
    <name type="scientific">Bionectria ochroleuca</name>
    <name type="common">Gliocladium roseum</name>
    <dbReference type="NCBI Taxonomy" id="29856"/>
    <lineage>
        <taxon>Eukaryota</taxon>
        <taxon>Fungi</taxon>
        <taxon>Dikarya</taxon>
        <taxon>Ascomycota</taxon>
        <taxon>Pezizomycotina</taxon>
        <taxon>Sordariomycetes</taxon>
        <taxon>Hypocreomycetidae</taxon>
        <taxon>Hypocreales</taxon>
        <taxon>Bionectriaceae</taxon>
        <taxon>Clonostachys</taxon>
    </lineage>
</organism>
<dbReference type="SUPFAM" id="SSF51322">
    <property type="entry name" value="Cyanovirin-N"/>
    <property type="match status" value="1"/>
</dbReference>
<dbReference type="Gene3D" id="2.30.60.10">
    <property type="entry name" value="Cyanovirin-N"/>
    <property type="match status" value="1"/>
</dbReference>
<sequence length="218" mass="23586">MCISILPPGHSTSLGSNSTTSKSSTSRQRCNFKTSTAMASFLKSILLLIQLSGQALALPYYDDPPALTTTSVGTQTSFELSYETLAVREETNSTDTSFMQSCRDLVLDLPDDDQTKSPRLSANCVQLGGNKSRCASINLSNCIANRGGSLSWARDGNFHTSCRNCGMDSAGNLACKCHENKDTVYYTSIRLHKAIRNEDGRLACKGYTSNDDHCPASN</sequence>
<evidence type="ECO:0000256" key="1">
    <source>
        <dbReference type="SAM" id="MobiDB-lite"/>
    </source>
</evidence>
<feature type="region of interest" description="Disordered" evidence="1">
    <location>
        <begin position="1"/>
        <end position="27"/>
    </location>
</feature>
<feature type="compositionally biased region" description="Low complexity" evidence="1">
    <location>
        <begin position="11"/>
        <end position="26"/>
    </location>
</feature>
<dbReference type="Pfam" id="PF08881">
    <property type="entry name" value="CVNH"/>
    <property type="match status" value="1"/>
</dbReference>
<dbReference type="EMBL" id="JADCTT010000016">
    <property type="protein sequence ID" value="KAF9743662.1"/>
    <property type="molecule type" value="Genomic_DNA"/>
</dbReference>
<reference evidence="3" key="1">
    <citation type="submission" date="2020-10" db="EMBL/GenBank/DDBJ databases">
        <title>High-Quality Genome Resource of Clonostachys rosea strain S41 by Oxford Nanopore Long-Read Sequencing.</title>
        <authorList>
            <person name="Wang H."/>
        </authorList>
    </citation>
    <scope>NUCLEOTIDE SEQUENCE</scope>
    <source>
        <strain evidence="3">S41</strain>
    </source>
</reference>
<proteinExistence type="predicted"/>
<dbReference type="Proteomes" id="UP000616885">
    <property type="component" value="Unassembled WGS sequence"/>
</dbReference>
<dbReference type="InterPro" id="IPR036673">
    <property type="entry name" value="Cyanovirin-N_sf"/>
</dbReference>
<evidence type="ECO:0000313" key="3">
    <source>
        <dbReference type="EMBL" id="KAF9743662.1"/>
    </source>
</evidence>
<name>A0A8H7K4L0_BIOOC</name>
<protein>
    <recommendedName>
        <fullName evidence="2">Cyanovirin-N domain-containing protein</fullName>
    </recommendedName>
</protein>
<comment type="caution">
    <text evidence="3">The sequence shown here is derived from an EMBL/GenBank/DDBJ whole genome shotgun (WGS) entry which is preliminary data.</text>
</comment>
<dbReference type="AlphaFoldDB" id="A0A8H7K4L0"/>
<evidence type="ECO:0000313" key="4">
    <source>
        <dbReference type="Proteomes" id="UP000616885"/>
    </source>
</evidence>
<feature type="domain" description="Cyanovirin-N" evidence="2">
    <location>
        <begin position="97"/>
        <end position="204"/>
    </location>
</feature>